<gene>
    <name evidence="1" type="ORF">GMARGA_LOCUS42587</name>
</gene>
<keyword evidence="2" id="KW-1185">Reference proteome</keyword>
<dbReference type="EMBL" id="CAJVQB010129004">
    <property type="protein sequence ID" value="CAG8853766.1"/>
    <property type="molecule type" value="Genomic_DNA"/>
</dbReference>
<feature type="non-terminal residue" evidence="1">
    <location>
        <position position="1"/>
    </location>
</feature>
<evidence type="ECO:0000313" key="2">
    <source>
        <dbReference type="Proteomes" id="UP000789901"/>
    </source>
</evidence>
<sequence length="76" mass="9006">GLSQAFLFKIGEYRYSSGNNAYNTISIWKINENIDETKMLQENTRIIEELKKNAPCYHTRAMRIKYFRTCDLLLPK</sequence>
<evidence type="ECO:0000313" key="1">
    <source>
        <dbReference type="EMBL" id="CAG8853766.1"/>
    </source>
</evidence>
<protein>
    <submittedName>
        <fullName evidence="1">36088_t:CDS:1</fullName>
    </submittedName>
</protein>
<organism evidence="1 2">
    <name type="scientific">Gigaspora margarita</name>
    <dbReference type="NCBI Taxonomy" id="4874"/>
    <lineage>
        <taxon>Eukaryota</taxon>
        <taxon>Fungi</taxon>
        <taxon>Fungi incertae sedis</taxon>
        <taxon>Mucoromycota</taxon>
        <taxon>Glomeromycotina</taxon>
        <taxon>Glomeromycetes</taxon>
        <taxon>Diversisporales</taxon>
        <taxon>Gigasporaceae</taxon>
        <taxon>Gigaspora</taxon>
    </lineage>
</organism>
<proteinExistence type="predicted"/>
<comment type="caution">
    <text evidence="1">The sequence shown here is derived from an EMBL/GenBank/DDBJ whole genome shotgun (WGS) entry which is preliminary data.</text>
</comment>
<name>A0ABN7XH88_GIGMA</name>
<dbReference type="Proteomes" id="UP000789901">
    <property type="component" value="Unassembled WGS sequence"/>
</dbReference>
<feature type="non-terminal residue" evidence="1">
    <location>
        <position position="76"/>
    </location>
</feature>
<reference evidence="1 2" key="1">
    <citation type="submission" date="2021-06" db="EMBL/GenBank/DDBJ databases">
        <authorList>
            <person name="Kallberg Y."/>
            <person name="Tangrot J."/>
            <person name="Rosling A."/>
        </authorList>
    </citation>
    <scope>NUCLEOTIDE SEQUENCE [LARGE SCALE GENOMIC DNA]</scope>
    <source>
        <strain evidence="1 2">120-4 pot B 10/14</strain>
    </source>
</reference>
<accession>A0ABN7XH88</accession>